<accession>A0A9R0ANM3</accession>
<dbReference type="PANTHER" id="PTHR31025">
    <property type="entry name" value="SI:CH211-196P9.1-RELATED"/>
    <property type="match status" value="1"/>
</dbReference>
<reference evidence="1" key="1">
    <citation type="submission" date="2025-08" db="UniProtKB">
        <authorList>
            <consortium name="RefSeq"/>
        </authorList>
    </citation>
    <scope>IDENTIFICATION</scope>
    <source>
        <tissue evidence="1">Muscle</tissue>
    </source>
</reference>
<dbReference type="Proteomes" id="UP001155660">
    <property type="component" value="Chromosome B20"/>
</dbReference>
<proteinExistence type="predicted"/>
<sequence>MDSIEKAIQAVLPQLDEAKLETLVNELVKVGVEGPDDLQFIQEDDIKHLLTPIQCRKIIHSLKGPFNPQLSPSSSEPLSVASSSTCPISSISSISAWVNSFEVPWNKVRLTLRRAVDAGERPAPDDRRHLIKVTVDAMRERSLNPTRRECVVVAKAITQKYPNSFLDKNEEGELIGCGYFSVINQLKTRVEYLNRGNSLSRLRKHKRTQRDDEDGDDDQPAVATCARIDSYGCVRWQPDDYPDGETSASLKKKKLEMIDIFSREGLKGAERGRVEDLMAITYAKQREYINAKPSPSILDVGRVAISLFTEVFIVTLHQSHQC</sequence>
<gene>
    <name evidence="1" type="primary">LOC122141098</name>
</gene>
<name>A0A9R0ANM3_CYPCA</name>
<evidence type="ECO:0000313" key="1">
    <source>
        <dbReference type="RefSeq" id="XP_042603081.1"/>
    </source>
</evidence>
<dbReference type="PANTHER" id="PTHR31025:SF30">
    <property type="entry name" value="SI:DKEY-15H8.17"/>
    <property type="match status" value="1"/>
</dbReference>
<dbReference type="GeneID" id="122141098"/>
<dbReference type="RefSeq" id="XP_042603081.1">
    <property type="nucleotide sequence ID" value="XM_042747147.1"/>
</dbReference>
<organism evidence="1">
    <name type="scientific">Cyprinus carpio</name>
    <name type="common">Common carp</name>
    <dbReference type="NCBI Taxonomy" id="7962"/>
    <lineage>
        <taxon>Eukaryota</taxon>
        <taxon>Metazoa</taxon>
        <taxon>Chordata</taxon>
        <taxon>Craniata</taxon>
        <taxon>Vertebrata</taxon>
        <taxon>Euteleostomi</taxon>
        <taxon>Actinopterygii</taxon>
        <taxon>Neopterygii</taxon>
        <taxon>Teleostei</taxon>
        <taxon>Ostariophysi</taxon>
        <taxon>Cypriniformes</taxon>
        <taxon>Cyprinidae</taxon>
        <taxon>Cyprininae</taxon>
        <taxon>Cyprinus</taxon>
    </lineage>
</organism>
<dbReference type="AlphaFoldDB" id="A0A9R0ANM3"/>
<dbReference type="KEGG" id="ccar:122141098"/>
<protein>
    <submittedName>
        <fullName evidence="1">Uncharacterized protein LOC122141098 isoform X1</fullName>
    </submittedName>
</protein>
<dbReference type="OrthoDB" id="8196415at2759"/>